<protein>
    <submittedName>
        <fullName evidence="4">Dehydrogenase</fullName>
    </submittedName>
</protein>
<dbReference type="InterPro" id="IPR057326">
    <property type="entry name" value="KR_dom"/>
</dbReference>
<gene>
    <name evidence="4" type="ORF">DLJ53_22205</name>
</gene>
<evidence type="ECO:0000256" key="1">
    <source>
        <dbReference type="ARBA" id="ARBA00006484"/>
    </source>
</evidence>
<dbReference type="Pfam" id="PF13561">
    <property type="entry name" value="adh_short_C2"/>
    <property type="match status" value="1"/>
</dbReference>
<reference evidence="4 5" key="1">
    <citation type="submission" date="2018-05" db="EMBL/GenBank/DDBJ databases">
        <title>Acuticoccus sediminis sp. nov., isolated from deep-sea sediment of Indian Ocean.</title>
        <authorList>
            <person name="Liu X."/>
            <person name="Lai Q."/>
            <person name="Du Y."/>
            <person name="Sun F."/>
            <person name="Zhang X."/>
            <person name="Wang S."/>
            <person name="Shao Z."/>
        </authorList>
    </citation>
    <scope>NUCLEOTIDE SEQUENCE [LARGE SCALE GENOMIC DNA]</scope>
    <source>
        <strain evidence="4 5">PTG4-2</strain>
    </source>
</reference>
<dbReference type="CDD" id="cd05233">
    <property type="entry name" value="SDR_c"/>
    <property type="match status" value="1"/>
</dbReference>
<dbReference type="PANTHER" id="PTHR43669">
    <property type="entry name" value="5-KETO-D-GLUCONATE 5-REDUCTASE"/>
    <property type="match status" value="1"/>
</dbReference>
<comment type="similarity">
    <text evidence="1">Belongs to the short-chain dehydrogenases/reductases (SDR) family.</text>
</comment>
<dbReference type="Proteomes" id="UP000249590">
    <property type="component" value="Unassembled WGS sequence"/>
</dbReference>
<evidence type="ECO:0000313" key="5">
    <source>
        <dbReference type="Proteomes" id="UP000249590"/>
    </source>
</evidence>
<keyword evidence="2" id="KW-0560">Oxidoreductase</keyword>
<keyword evidence="5" id="KW-1185">Reference proteome</keyword>
<evidence type="ECO:0000259" key="3">
    <source>
        <dbReference type="SMART" id="SM00822"/>
    </source>
</evidence>
<dbReference type="PRINTS" id="PR00081">
    <property type="entry name" value="GDHRDH"/>
</dbReference>
<evidence type="ECO:0000256" key="2">
    <source>
        <dbReference type="ARBA" id="ARBA00023002"/>
    </source>
</evidence>
<sequence>MLLSGRSAIVTGAAKGIGRACAEALAAEGAKVAVTDIDLEAARATAASIGGDAVAIHCDVADDASVAAMLDAAIVALGPISVLVNNAGIAIGKPFLDLEVADFEKVLAVNLTGTFRTTQAVARHMVAEGIKGSIVNMSSINAVVAIPAIAAYCASKGGVAQLTKASALALIDHGIRVNAVGPGSILTDMMKGVAASEEAMRMVMSRTPIHRLGQPSEIGDVVTFLASDKSSYITGETIFVDGGRLALNYTV</sequence>
<dbReference type="SUPFAM" id="SSF51735">
    <property type="entry name" value="NAD(P)-binding Rossmann-fold domains"/>
    <property type="match status" value="1"/>
</dbReference>
<organism evidence="4 5">
    <name type="scientific">Acuticoccus sediminis</name>
    <dbReference type="NCBI Taxonomy" id="2184697"/>
    <lineage>
        <taxon>Bacteria</taxon>
        <taxon>Pseudomonadati</taxon>
        <taxon>Pseudomonadota</taxon>
        <taxon>Alphaproteobacteria</taxon>
        <taxon>Hyphomicrobiales</taxon>
        <taxon>Amorphaceae</taxon>
        <taxon>Acuticoccus</taxon>
    </lineage>
</organism>
<dbReference type="Gene3D" id="3.40.50.720">
    <property type="entry name" value="NAD(P)-binding Rossmann-like Domain"/>
    <property type="match status" value="1"/>
</dbReference>
<dbReference type="SMART" id="SM00822">
    <property type="entry name" value="PKS_KR"/>
    <property type="match status" value="1"/>
</dbReference>
<comment type="caution">
    <text evidence="4">The sequence shown here is derived from an EMBL/GenBank/DDBJ whole genome shotgun (WGS) entry which is preliminary data.</text>
</comment>
<dbReference type="InterPro" id="IPR036291">
    <property type="entry name" value="NAD(P)-bd_dom_sf"/>
</dbReference>
<dbReference type="PANTHER" id="PTHR43669:SF14">
    <property type="entry name" value="OXIDOREDUCTASE"/>
    <property type="match status" value="1"/>
</dbReference>
<dbReference type="EMBL" id="QHHQ01000005">
    <property type="protein sequence ID" value="RAH99258.1"/>
    <property type="molecule type" value="Genomic_DNA"/>
</dbReference>
<evidence type="ECO:0000313" key="4">
    <source>
        <dbReference type="EMBL" id="RAH99258.1"/>
    </source>
</evidence>
<accession>A0A8B2NM52</accession>
<name>A0A8B2NM52_9HYPH</name>
<dbReference type="GO" id="GO:0016491">
    <property type="term" value="F:oxidoreductase activity"/>
    <property type="evidence" value="ECO:0007669"/>
    <property type="project" value="UniProtKB-KW"/>
</dbReference>
<dbReference type="InterPro" id="IPR002347">
    <property type="entry name" value="SDR_fam"/>
</dbReference>
<feature type="domain" description="Ketoreductase" evidence="3">
    <location>
        <begin position="6"/>
        <end position="183"/>
    </location>
</feature>
<dbReference type="AlphaFoldDB" id="A0A8B2NM52"/>
<dbReference type="FunFam" id="3.40.50.720:FF:000084">
    <property type="entry name" value="Short-chain dehydrogenase reductase"/>
    <property type="match status" value="1"/>
</dbReference>
<proteinExistence type="inferred from homology"/>
<dbReference type="PRINTS" id="PR00080">
    <property type="entry name" value="SDRFAMILY"/>
</dbReference>
<dbReference type="NCBIfam" id="NF005559">
    <property type="entry name" value="PRK07231.1"/>
    <property type="match status" value="1"/>
</dbReference>
<dbReference type="OrthoDB" id="9792355at2"/>